<name>A0A5E4YVL1_9BURK</name>
<organism evidence="1 2">
    <name type="scientific">Pandoraea terrae</name>
    <dbReference type="NCBI Taxonomy" id="1537710"/>
    <lineage>
        <taxon>Bacteria</taxon>
        <taxon>Pseudomonadati</taxon>
        <taxon>Pseudomonadota</taxon>
        <taxon>Betaproteobacteria</taxon>
        <taxon>Burkholderiales</taxon>
        <taxon>Burkholderiaceae</taxon>
        <taxon>Pandoraea</taxon>
    </lineage>
</organism>
<evidence type="ECO:0000313" key="1">
    <source>
        <dbReference type="EMBL" id="VVE52180.1"/>
    </source>
</evidence>
<dbReference type="RefSeq" id="WP_150699437.1">
    <property type="nucleotide sequence ID" value="NZ_CABPRZ010000027.1"/>
</dbReference>
<reference evidence="1 2" key="1">
    <citation type="submission" date="2019-08" db="EMBL/GenBank/DDBJ databases">
        <authorList>
            <person name="Peeters C."/>
        </authorList>
    </citation>
    <scope>NUCLEOTIDE SEQUENCE [LARGE SCALE GENOMIC DNA]</scope>
    <source>
        <strain evidence="1 2">LMG 30175</strain>
    </source>
</reference>
<dbReference type="Proteomes" id="UP000414233">
    <property type="component" value="Unassembled WGS sequence"/>
</dbReference>
<accession>A0A5E4YVL1</accession>
<protein>
    <submittedName>
        <fullName evidence="1">Uncharacterized protein</fullName>
    </submittedName>
</protein>
<dbReference type="AlphaFoldDB" id="A0A5E4YVL1"/>
<evidence type="ECO:0000313" key="2">
    <source>
        <dbReference type="Proteomes" id="UP000414233"/>
    </source>
</evidence>
<dbReference type="EMBL" id="CABPRZ010000027">
    <property type="protein sequence ID" value="VVE52180.1"/>
    <property type="molecule type" value="Genomic_DNA"/>
</dbReference>
<keyword evidence="2" id="KW-1185">Reference proteome</keyword>
<gene>
    <name evidence="1" type="ORF">PTE30175_04663</name>
</gene>
<proteinExistence type="predicted"/>
<sequence>MERRAKASGISCWFAGAVERCRRFHRGDVAGATLNIRPPEIATFDGFVVWCARTGKYLAAPERKNTRNSRFVESGSEAWRFETFEAAQAQAVRAGSSAITIYAFECAGPVFVSGCARAPNDKLKSLSKSDWKPSPLQTAAVEKLLSTSGVVVAAGGVRVD</sequence>